<gene>
    <name evidence="1" type="ORF">CO662_22020</name>
</gene>
<organism evidence="1 2">
    <name type="scientific">Rhizobium anhuiense</name>
    <dbReference type="NCBI Taxonomy" id="1184720"/>
    <lineage>
        <taxon>Bacteria</taxon>
        <taxon>Pseudomonadati</taxon>
        <taxon>Pseudomonadota</taxon>
        <taxon>Alphaproteobacteria</taxon>
        <taxon>Hyphomicrobiales</taxon>
        <taxon>Rhizobiaceae</taxon>
        <taxon>Rhizobium/Agrobacterium group</taxon>
        <taxon>Rhizobium</taxon>
    </lineage>
</organism>
<sequence length="265" mass="29304">MATGFRTFDVTFLRDGTEGNIVVMANDVEQALKAARIKLAMRYPVEIEITGIRRQGLIYASAFEQSVDPSDPAAILFQVANVMHADFTLTLDGDTPESTAFFLSAMCLVDNGHVLPDEFATELERLLEETSICWRWGIDRYDESRPPLDPLACISDIAGELTGAWRPTQAVLSDRDVFELEHGYRPPVDFDEGVEFAGNSMAYSYILLAGAHKVLAEKQDEYLVAPAERILPRFLAANPTASETISDVLLSDPLLPAWDSVPSKM</sequence>
<proteinExistence type="predicted"/>
<dbReference type="Proteomes" id="UP000219972">
    <property type="component" value="Unassembled WGS sequence"/>
</dbReference>
<reference evidence="1 2" key="1">
    <citation type="submission" date="2017-09" db="EMBL/GenBank/DDBJ databases">
        <title>Comparative genomics of rhizobia isolated from Phaseolus vulgaris in China.</title>
        <authorList>
            <person name="Tong W."/>
        </authorList>
    </citation>
    <scope>NUCLEOTIDE SEQUENCE [LARGE SCALE GENOMIC DNA]</scope>
    <source>
        <strain evidence="1 2">Y27</strain>
    </source>
</reference>
<comment type="caution">
    <text evidence="1">The sequence shown here is derived from an EMBL/GenBank/DDBJ whole genome shotgun (WGS) entry which is preliminary data.</text>
</comment>
<evidence type="ECO:0000313" key="1">
    <source>
        <dbReference type="EMBL" id="PDS49751.1"/>
    </source>
</evidence>
<accession>A0ABX4J3K1</accession>
<evidence type="ECO:0000313" key="2">
    <source>
        <dbReference type="Proteomes" id="UP000219972"/>
    </source>
</evidence>
<protein>
    <submittedName>
        <fullName evidence="1">Uncharacterized protein</fullName>
    </submittedName>
</protein>
<name>A0ABX4J3K1_9HYPH</name>
<keyword evidence="2" id="KW-1185">Reference proteome</keyword>
<dbReference type="EMBL" id="NWSL01000014">
    <property type="protein sequence ID" value="PDS49751.1"/>
    <property type="molecule type" value="Genomic_DNA"/>
</dbReference>
<dbReference type="RefSeq" id="WP_097543963.1">
    <property type="nucleotide sequence ID" value="NZ_NWSL01000014.1"/>
</dbReference>